<evidence type="ECO:0000256" key="2">
    <source>
        <dbReference type="SAM" id="Phobius"/>
    </source>
</evidence>
<keyword evidence="2" id="KW-1133">Transmembrane helix</keyword>
<accession>A0A1E3HLI2</accession>
<feature type="transmembrane region" description="Helical" evidence="2">
    <location>
        <begin position="13"/>
        <end position="31"/>
    </location>
</feature>
<feature type="region of interest" description="Disordered" evidence="1">
    <location>
        <begin position="76"/>
        <end position="116"/>
    </location>
</feature>
<sequence length="116" mass="13381">MIPSRNGLVDAKHLYIFNCMVFLAYFSILSLRNFNLSNLTHCIRYLVRHLIRPASALPGLTSRLRHPSFQRILQNMRSLEDDGVDKERGEPEHESSREWDRHSALASNLKGPGRSH</sequence>
<keyword evidence="2" id="KW-0472">Membrane</keyword>
<dbReference type="AlphaFoldDB" id="A0A1E3HLI2"/>
<gene>
    <name evidence="3" type="ORF">L202_06228</name>
</gene>
<name>A0A1E3HLI2_9TREE</name>
<feature type="compositionally biased region" description="Basic and acidic residues" evidence="1">
    <location>
        <begin position="85"/>
        <end position="103"/>
    </location>
</feature>
<reference evidence="3 4" key="1">
    <citation type="submission" date="2016-06" db="EMBL/GenBank/DDBJ databases">
        <title>Evolution of pathogenesis and genome organization in the Tremellales.</title>
        <authorList>
            <person name="Cuomo C."/>
            <person name="Litvintseva A."/>
            <person name="Heitman J."/>
            <person name="Chen Y."/>
            <person name="Sun S."/>
            <person name="Springer D."/>
            <person name="Dromer F."/>
            <person name="Young S."/>
            <person name="Zeng Q."/>
            <person name="Chapman S."/>
            <person name="Gujja S."/>
            <person name="Saif S."/>
            <person name="Birren B."/>
        </authorList>
    </citation>
    <scope>NUCLEOTIDE SEQUENCE [LARGE SCALE GENOMIC DNA]</scope>
    <source>
        <strain evidence="3 4">CBS 6039</strain>
    </source>
</reference>
<evidence type="ECO:0000313" key="4">
    <source>
        <dbReference type="Proteomes" id="UP000094065"/>
    </source>
</evidence>
<proteinExistence type="predicted"/>
<keyword evidence="2" id="KW-0812">Transmembrane</keyword>
<organism evidence="3 4">
    <name type="scientific">Cryptococcus amylolentus CBS 6039</name>
    <dbReference type="NCBI Taxonomy" id="1295533"/>
    <lineage>
        <taxon>Eukaryota</taxon>
        <taxon>Fungi</taxon>
        <taxon>Dikarya</taxon>
        <taxon>Basidiomycota</taxon>
        <taxon>Agaricomycotina</taxon>
        <taxon>Tremellomycetes</taxon>
        <taxon>Tremellales</taxon>
        <taxon>Cryptococcaceae</taxon>
        <taxon>Cryptococcus</taxon>
    </lineage>
</organism>
<evidence type="ECO:0000256" key="1">
    <source>
        <dbReference type="SAM" id="MobiDB-lite"/>
    </source>
</evidence>
<dbReference type="Proteomes" id="UP000094065">
    <property type="component" value="Unassembled WGS sequence"/>
</dbReference>
<dbReference type="EMBL" id="AWGJ01000009">
    <property type="protein sequence ID" value="ODN76301.1"/>
    <property type="molecule type" value="Genomic_DNA"/>
</dbReference>
<dbReference type="GeneID" id="30157537"/>
<protein>
    <submittedName>
        <fullName evidence="3">Uncharacterized protein</fullName>
    </submittedName>
</protein>
<dbReference type="RefSeq" id="XP_018991832.1">
    <property type="nucleotide sequence ID" value="XM_019140681.1"/>
</dbReference>
<comment type="caution">
    <text evidence="3">The sequence shown here is derived from an EMBL/GenBank/DDBJ whole genome shotgun (WGS) entry which is preliminary data.</text>
</comment>
<evidence type="ECO:0000313" key="3">
    <source>
        <dbReference type="EMBL" id="ODN76301.1"/>
    </source>
</evidence>
<keyword evidence="4" id="KW-1185">Reference proteome</keyword>